<keyword evidence="5" id="KW-1185">Reference proteome</keyword>
<dbReference type="Gene3D" id="3.10.105.10">
    <property type="entry name" value="Dipeptide-binding Protein, Domain 3"/>
    <property type="match status" value="1"/>
</dbReference>
<dbReference type="GO" id="GO:0030288">
    <property type="term" value="C:outer membrane-bounded periplasmic space"/>
    <property type="evidence" value="ECO:0007669"/>
    <property type="project" value="TreeGrafter"/>
</dbReference>
<dbReference type="GO" id="GO:0015833">
    <property type="term" value="P:peptide transport"/>
    <property type="evidence" value="ECO:0007669"/>
    <property type="project" value="TreeGrafter"/>
</dbReference>
<evidence type="ECO:0000259" key="3">
    <source>
        <dbReference type="Pfam" id="PF00496"/>
    </source>
</evidence>
<dbReference type="AlphaFoldDB" id="A0A3N2DJL1"/>
<protein>
    <submittedName>
        <fullName evidence="4">Microcin C transport system substrate-binding protein</fullName>
    </submittedName>
</protein>
<dbReference type="Gene3D" id="3.40.190.10">
    <property type="entry name" value="Periplasmic binding protein-like II"/>
    <property type="match status" value="1"/>
</dbReference>
<accession>A0A3N2DJL1</accession>
<sequence>MMTMMIKRISLALCLVILTACSNSSDDRSAWRPPVDVKPIHYSNSELNEQLRWITNNQDPVVASTNAKRGGMMRSYIGAFPMTFRVIGPDSNGGFAGYMRALNLSLVDVHPNTGNAIPSLATHWAFGADGKTVYFKLDPDAKWSDGTPVTADDYLYNLDFMRSKKIVAPFYNNYYTKQITDIRKYDDHTISITSGTAKPQDELLFSTALSPLPRQFTALTDNWVRDYNWKIPPVTGAYNISKFSKGKFIQFDRQDNWWANNKRYYRHRFNPDSIRVKVIRNDDVAFRYFLKGELDTFNLVRPNLWYGKARGKVFDEGYILKAKFYNDIPQSPSGLWLNTQDPILADRQVRLALAHALDFDKVIKTVLRNDYERLNRQYQGYAEYDNETIHPREFDLARANQILDADGWQQRGKDGIRRKDGKRLSLRITYMNNDHTPRLVILRESAARAGIDLKLQFLDSSTGFKQILEKKHQIAWMGWSAGGIAPRFWSYYHSDHANRPQTNNITALSDPALDKKIMRYRQSINRDERIALAKELAKIVDHHAVFIPSFSVPYTRAGFWHWMKLPSDLGNRTTDSLFSFADGYYWIDEQDKQQVLADKHDGIPYAPKTIVNERYKVSQ</sequence>
<name>A0A3N2DJL1_9GAMM</name>
<dbReference type="GO" id="GO:0043190">
    <property type="term" value="C:ATP-binding cassette (ABC) transporter complex"/>
    <property type="evidence" value="ECO:0007669"/>
    <property type="project" value="InterPro"/>
</dbReference>
<dbReference type="SUPFAM" id="SSF53850">
    <property type="entry name" value="Periplasmic binding protein-like II"/>
    <property type="match status" value="1"/>
</dbReference>
<feature type="signal peptide" evidence="2">
    <location>
        <begin position="1"/>
        <end position="25"/>
    </location>
</feature>
<dbReference type="InterPro" id="IPR039424">
    <property type="entry name" value="SBP_5"/>
</dbReference>
<evidence type="ECO:0000313" key="5">
    <source>
        <dbReference type="Proteomes" id="UP000275394"/>
    </source>
</evidence>
<evidence type="ECO:0000256" key="1">
    <source>
        <dbReference type="ARBA" id="ARBA00022729"/>
    </source>
</evidence>
<dbReference type="PANTHER" id="PTHR30290">
    <property type="entry name" value="PERIPLASMIC BINDING COMPONENT OF ABC TRANSPORTER"/>
    <property type="match status" value="1"/>
</dbReference>
<comment type="caution">
    <text evidence="4">The sequence shown here is derived from an EMBL/GenBank/DDBJ whole genome shotgun (WGS) entry which is preliminary data.</text>
</comment>
<dbReference type="Pfam" id="PF00496">
    <property type="entry name" value="SBP_bac_5"/>
    <property type="match status" value="1"/>
</dbReference>
<reference evidence="4 5" key="1">
    <citation type="submission" date="2018-11" db="EMBL/GenBank/DDBJ databases">
        <title>Genomic Encyclopedia of Type Strains, Phase IV (KMG-IV): sequencing the most valuable type-strain genomes for metagenomic binning, comparative biology and taxonomic classification.</title>
        <authorList>
            <person name="Goeker M."/>
        </authorList>
    </citation>
    <scope>NUCLEOTIDE SEQUENCE [LARGE SCALE GENOMIC DNA]</scope>
    <source>
        <strain evidence="4 5">DSM 100316</strain>
    </source>
</reference>
<dbReference type="PIRSF" id="PIRSF002741">
    <property type="entry name" value="MppA"/>
    <property type="match status" value="1"/>
</dbReference>
<dbReference type="InterPro" id="IPR030678">
    <property type="entry name" value="Peptide/Ni-bd"/>
</dbReference>
<dbReference type="PROSITE" id="PS51257">
    <property type="entry name" value="PROKAR_LIPOPROTEIN"/>
    <property type="match status" value="1"/>
</dbReference>
<evidence type="ECO:0000313" key="4">
    <source>
        <dbReference type="EMBL" id="ROR99990.1"/>
    </source>
</evidence>
<feature type="domain" description="Solute-binding protein family 5" evidence="3">
    <location>
        <begin position="117"/>
        <end position="492"/>
    </location>
</feature>
<organism evidence="4 5">
    <name type="scientific">Sinobacterium caligoides</name>
    <dbReference type="NCBI Taxonomy" id="933926"/>
    <lineage>
        <taxon>Bacteria</taxon>
        <taxon>Pseudomonadati</taxon>
        <taxon>Pseudomonadota</taxon>
        <taxon>Gammaproteobacteria</taxon>
        <taxon>Cellvibrionales</taxon>
        <taxon>Spongiibacteraceae</taxon>
        <taxon>Sinobacterium</taxon>
    </lineage>
</organism>
<dbReference type="PANTHER" id="PTHR30290:SF64">
    <property type="entry name" value="ABC TRANSPORTER PERIPLASMIC BINDING PROTEIN"/>
    <property type="match status" value="1"/>
</dbReference>
<dbReference type="Proteomes" id="UP000275394">
    <property type="component" value="Unassembled WGS sequence"/>
</dbReference>
<evidence type="ECO:0000256" key="2">
    <source>
        <dbReference type="SAM" id="SignalP"/>
    </source>
</evidence>
<dbReference type="OrthoDB" id="9801912at2"/>
<gene>
    <name evidence="4" type="ORF">EDC56_2625</name>
</gene>
<keyword evidence="1 2" id="KW-0732">Signal</keyword>
<dbReference type="GO" id="GO:1904680">
    <property type="term" value="F:peptide transmembrane transporter activity"/>
    <property type="evidence" value="ECO:0007669"/>
    <property type="project" value="TreeGrafter"/>
</dbReference>
<dbReference type="InterPro" id="IPR000914">
    <property type="entry name" value="SBP_5_dom"/>
</dbReference>
<feature type="chain" id="PRO_5018116585" evidence="2">
    <location>
        <begin position="26"/>
        <end position="619"/>
    </location>
</feature>
<dbReference type="CDD" id="cd08497">
    <property type="entry name" value="MbnE-like"/>
    <property type="match status" value="1"/>
</dbReference>
<dbReference type="EMBL" id="RKHR01000005">
    <property type="protein sequence ID" value="ROR99990.1"/>
    <property type="molecule type" value="Genomic_DNA"/>
</dbReference>
<dbReference type="GO" id="GO:0042884">
    <property type="term" value="P:microcin transport"/>
    <property type="evidence" value="ECO:0007669"/>
    <property type="project" value="TreeGrafter"/>
</dbReference>
<proteinExistence type="predicted"/>